<reference evidence="3" key="1">
    <citation type="journal article" date="2011" name="PLoS Genet.">
        <title>Genomic analysis of the necrotrophic fungal pathogens Sclerotinia sclerotiorum and Botrytis cinerea.</title>
        <authorList>
            <person name="Amselem J."/>
            <person name="Cuomo C.A."/>
            <person name="van Kan J.A."/>
            <person name="Viaud M."/>
            <person name="Benito E.P."/>
            <person name="Couloux A."/>
            <person name="Coutinho P.M."/>
            <person name="de Vries R.P."/>
            <person name="Dyer P.S."/>
            <person name="Fillinger S."/>
            <person name="Fournier E."/>
            <person name="Gout L."/>
            <person name="Hahn M."/>
            <person name="Kohn L."/>
            <person name="Lapalu N."/>
            <person name="Plummer K.M."/>
            <person name="Pradier J.M."/>
            <person name="Quevillon E."/>
            <person name="Sharon A."/>
            <person name="Simon A."/>
            <person name="ten Have A."/>
            <person name="Tudzynski B."/>
            <person name="Tudzynski P."/>
            <person name="Wincker P."/>
            <person name="Andrew M."/>
            <person name="Anthouard V."/>
            <person name="Beever R.E."/>
            <person name="Beffa R."/>
            <person name="Benoit I."/>
            <person name="Bouzid O."/>
            <person name="Brault B."/>
            <person name="Chen Z."/>
            <person name="Choquer M."/>
            <person name="Collemare J."/>
            <person name="Cotton P."/>
            <person name="Danchin E.G."/>
            <person name="Da Silva C."/>
            <person name="Gautier A."/>
            <person name="Giraud C."/>
            <person name="Giraud T."/>
            <person name="Gonzalez C."/>
            <person name="Grossetete S."/>
            <person name="Guldener U."/>
            <person name="Henrissat B."/>
            <person name="Howlett B.J."/>
            <person name="Kodira C."/>
            <person name="Kretschmer M."/>
            <person name="Lappartient A."/>
            <person name="Leroch M."/>
            <person name="Levis C."/>
            <person name="Mauceli E."/>
            <person name="Neuveglise C."/>
            <person name="Oeser B."/>
            <person name="Pearson M."/>
            <person name="Poulain J."/>
            <person name="Poussereau N."/>
            <person name="Quesneville H."/>
            <person name="Rascle C."/>
            <person name="Schumacher J."/>
            <person name="Segurens B."/>
            <person name="Sexton A."/>
            <person name="Silva E."/>
            <person name="Sirven C."/>
            <person name="Soanes D.M."/>
            <person name="Talbot N.J."/>
            <person name="Templeton M."/>
            <person name="Yandava C."/>
            <person name="Yarden O."/>
            <person name="Zeng Q."/>
            <person name="Rollins J.A."/>
            <person name="Lebrun M.H."/>
            <person name="Dickman M."/>
        </authorList>
    </citation>
    <scope>NUCLEOTIDE SEQUENCE [LARGE SCALE GENOMIC DNA]</scope>
    <source>
        <strain evidence="3">ATCC 18683 / 1980 / Ss-1</strain>
    </source>
</reference>
<keyword evidence="3" id="KW-1185">Reference proteome</keyword>
<organism evidence="2 3">
    <name type="scientific">Sclerotinia sclerotiorum (strain ATCC 18683 / 1980 / Ss-1)</name>
    <name type="common">White mold</name>
    <name type="synonym">Whetzelinia sclerotiorum</name>
    <dbReference type="NCBI Taxonomy" id="665079"/>
    <lineage>
        <taxon>Eukaryota</taxon>
        <taxon>Fungi</taxon>
        <taxon>Dikarya</taxon>
        <taxon>Ascomycota</taxon>
        <taxon>Pezizomycotina</taxon>
        <taxon>Leotiomycetes</taxon>
        <taxon>Helotiales</taxon>
        <taxon>Sclerotiniaceae</taxon>
        <taxon>Sclerotinia</taxon>
    </lineage>
</organism>
<evidence type="ECO:0000256" key="1">
    <source>
        <dbReference type="SAM" id="MobiDB-lite"/>
    </source>
</evidence>
<gene>
    <name evidence="2" type="ORF">SS1G_00105</name>
</gene>
<feature type="compositionally biased region" description="Basic and acidic residues" evidence="1">
    <location>
        <begin position="51"/>
        <end position="60"/>
    </location>
</feature>
<dbReference type="InParanoid" id="A7E483"/>
<protein>
    <submittedName>
        <fullName evidence="2">Uncharacterized protein</fullName>
    </submittedName>
</protein>
<name>A7E483_SCLS1</name>
<dbReference type="Proteomes" id="UP000001312">
    <property type="component" value="Unassembled WGS sequence"/>
</dbReference>
<dbReference type="HOGENOM" id="CLU_2832703_0_0_1"/>
<dbReference type="RefSeq" id="XP_001598019.1">
    <property type="nucleotide sequence ID" value="XM_001597969.1"/>
</dbReference>
<evidence type="ECO:0000313" key="2">
    <source>
        <dbReference type="EMBL" id="EDN90705.1"/>
    </source>
</evidence>
<dbReference type="KEGG" id="ssl:SS1G_00105"/>
<dbReference type="GeneID" id="5494479"/>
<feature type="region of interest" description="Disordered" evidence="1">
    <location>
        <begin position="41"/>
        <end position="66"/>
    </location>
</feature>
<dbReference type="EMBL" id="CH476621">
    <property type="protein sequence ID" value="EDN90705.1"/>
    <property type="molecule type" value="Genomic_DNA"/>
</dbReference>
<proteinExistence type="predicted"/>
<accession>A7E483</accession>
<sequence>MYRLHLPYGQMYNPGNTAGILVRPLGNVAIVATLSSGRSRKKFSMSGSRASHMEKKEEIGKAYTFM</sequence>
<evidence type="ECO:0000313" key="3">
    <source>
        <dbReference type="Proteomes" id="UP000001312"/>
    </source>
</evidence>
<dbReference type="AlphaFoldDB" id="A7E483"/>